<dbReference type="Pfam" id="PF00106">
    <property type="entry name" value="adh_short"/>
    <property type="match status" value="1"/>
</dbReference>
<comment type="caution">
    <text evidence="3">The sequence shown here is derived from an EMBL/GenBank/DDBJ whole genome shotgun (WGS) entry which is preliminary data.</text>
</comment>
<keyword evidence="4" id="KW-1185">Reference proteome</keyword>
<dbReference type="InterPro" id="IPR002347">
    <property type="entry name" value="SDR_fam"/>
</dbReference>
<gene>
    <name evidence="3" type="ORF">PghCCS26_41720</name>
</gene>
<reference evidence="3 4" key="1">
    <citation type="submission" date="2023-05" db="EMBL/GenBank/DDBJ databases">
        <title>Draft genome of Paenibacillus sp. CCS26.</title>
        <authorList>
            <person name="Akita H."/>
            <person name="Shinto Y."/>
            <person name="Kimura Z."/>
        </authorList>
    </citation>
    <scope>NUCLEOTIDE SEQUENCE [LARGE SCALE GENOMIC DNA]</scope>
    <source>
        <strain evidence="3 4">CCS26</strain>
    </source>
</reference>
<keyword evidence="2" id="KW-0560">Oxidoreductase</keyword>
<dbReference type="PRINTS" id="PR00081">
    <property type="entry name" value="GDHRDH"/>
</dbReference>
<proteinExistence type="inferred from homology"/>
<protein>
    <submittedName>
        <fullName evidence="3">Oxidoreductase</fullName>
    </submittedName>
</protein>
<organism evidence="3 4">
    <name type="scientific">Paenibacillus glycanilyticus</name>
    <dbReference type="NCBI Taxonomy" id="126569"/>
    <lineage>
        <taxon>Bacteria</taxon>
        <taxon>Bacillati</taxon>
        <taxon>Bacillota</taxon>
        <taxon>Bacilli</taxon>
        <taxon>Bacillales</taxon>
        <taxon>Paenibacillaceae</taxon>
        <taxon>Paenibacillus</taxon>
    </lineage>
</organism>
<name>A0ABQ6NQG5_9BACL</name>
<evidence type="ECO:0000256" key="1">
    <source>
        <dbReference type="ARBA" id="ARBA00006484"/>
    </source>
</evidence>
<dbReference type="Proteomes" id="UP001285921">
    <property type="component" value="Unassembled WGS sequence"/>
</dbReference>
<evidence type="ECO:0000256" key="2">
    <source>
        <dbReference type="ARBA" id="ARBA00023002"/>
    </source>
</evidence>
<dbReference type="PANTHER" id="PTHR24320">
    <property type="entry name" value="RETINOL DEHYDROGENASE"/>
    <property type="match status" value="1"/>
</dbReference>
<dbReference type="InterPro" id="IPR036291">
    <property type="entry name" value="NAD(P)-bd_dom_sf"/>
</dbReference>
<sequence length="354" mass="38276">MITEQKPLHSGYGPESTAQEIVSDQDLRGKTAIVTGGHGGIGLETTRALVGAGATVIVGARSVDRAREILASLPNVEVIRLDLMDPNSVEAFAKAFMNSGRALDLLILNAGVSFPPELKDARGFDTHFATNYLGHFQLTLRLWEALKRSGNARVVALSSIGHMIGPIDFDDLHFNKRPYDKNISYGESKTACSLFAVELDRRGQEYGVRAFAVHPGAILSGLVRHLSNEDLAEWGVTRNVDGTYTSSGGFKTVEQGAATSVWCAVSPMLNGMGGVYCEDCDIAEVVSADSQLQYGVRPWAIDPTSAKKLWDISVELLNIQKDTIPNVGTNLDSDRLLNVSIEEPVVNGQLSFTR</sequence>
<dbReference type="RefSeq" id="WP_317981130.1">
    <property type="nucleotide sequence ID" value="NZ_BTCL01000016.1"/>
</dbReference>
<dbReference type="SUPFAM" id="SSF51735">
    <property type="entry name" value="NAD(P)-binding Rossmann-fold domains"/>
    <property type="match status" value="1"/>
</dbReference>
<evidence type="ECO:0000313" key="3">
    <source>
        <dbReference type="EMBL" id="GMK47043.1"/>
    </source>
</evidence>
<dbReference type="PANTHER" id="PTHR24320:SF148">
    <property type="entry name" value="NAD(P)-BINDING ROSSMANN-FOLD SUPERFAMILY PROTEIN"/>
    <property type="match status" value="1"/>
</dbReference>
<comment type="similarity">
    <text evidence="1">Belongs to the short-chain dehydrogenases/reductases (SDR) family.</text>
</comment>
<accession>A0ABQ6NQG5</accession>
<evidence type="ECO:0000313" key="4">
    <source>
        <dbReference type="Proteomes" id="UP001285921"/>
    </source>
</evidence>
<dbReference type="EMBL" id="BTCL01000016">
    <property type="protein sequence ID" value="GMK47043.1"/>
    <property type="molecule type" value="Genomic_DNA"/>
</dbReference>
<dbReference type="Gene3D" id="3.40.50.720">
    <property type="entry name" value="NAD(P)-binding Rossmann-like Domain"/>
    <property type="match status" value="1"/>
</dbReference>